<keyword evidence="5 8" id="KW-0378">Hydrolase</keyword>
<evidence type="ECO:0000256" key="3">
    <source>
        <dbReference type="ARBA" id="ARBA00022694"/>
    </source>
</evidence>
<evidence type="ECO:0000256" key="1">
    <source>
        <dbReference type="ARBA" id="ARBA00010669"/>
    </source>
</evidence>
<comment type="function">
    <text evidence="8">Catalyzes the deamination of adenosine to inosine at the wobble position 34 of tRNA(Arg2).</text>
</comment>
<comment type="caution">
    <text evidence="10">The sequence shown here is derived from an EMBL/GenBank/DDBJ whole genome shotgun (WGS) entry which is preliminary data.</text>
</comment>
<comment type="catalytic activity">
    <reaction evidence="7 8">
        <text>adenosine(34) in tRNA + H2O + H(+) = inosine(34) in tRNA + NH4(+)</text>
        <dbReference type="Rhea" id="RHEA:43168"/>
        <dbReference type="Rhea" id="RHEA-COMP:10373"/>
        <dbReference type="Rhea" id="RHEA-COMP:10374"/>
        <dbReference type="ChEBI" id="CHEBI:15377"/>
        <dbReference type="ChEBI" id="CHEBI:15378"/>
        <dbReference type="ChEBI" id="CHEBI:28938"/>
        <dbReference type="ChEBI" id="CHEBI:74411"/>
        <dbReference type="ChEBI" id="CHEBI:82852"/>
        <dbReference type="EC" id="3.5.4.33"/>
    </reaction>
</comment>
<feature type="binding site" evidence="8">
    <location>
        <position position="91"/>
    </location>
    <ligand>
        <name>Zn(2+)</name>
        <dbReference type="ChEBI" id="CHEBI:29105"/>
        <note>catalytic</note>
    </ligand>
</feature>
<keyword evidence="6 8" id="KW-0862">Zinc</keyword>
<comment type="cofactor">
    <cofactor evidence="8">
        <name>Zn(2+)</name>
        <dbReference type="ChEBI" id="CHEBI:29105"/>
    </cofactor>
    <text evidence="8">Binds 1 zinc ion per subunit.</text>
</comment>
<accession>A0ABS0LT71</accession>
<gene>
    <name evidence="8 10" type="primary">tadA</name>
    <name evidence="10" type="ORF">HZY91_09760</name>
</gene>
<dbReference type="PANTHER" id="PTHR11079">
    <property type="entry name" value="CYTOSINE DEAMINASE FAMILY MEMBER"/>
    <property type="match status" value="1"/>
</dbReference>
<sequence length="169" mass="18842">MNQISKSSCSLHVKWMQEAIREARKAESLGEVPIGAVIVKDEKVIARGFNVRESQKQATGHAEIQAILQANQHEQAWRLTGATLYVTLEPCPMCAGAIIMSRIDKVVFGAKDPKGGCVGSLMNLLSDDRFNHQPEVITGILEEECSQLMINFFKKLRQRKKAGYSIKQE</sequence>
<dbReference type="PANTHER" id="PTHR11079:SF202">
    <property type="entry name" value="TRNA-SPECIFIC ADENOSINE DEAMINASE"/>
    <property type="match status" value="1"/>
</dbReference>
<evidence type="ECO:0000256" key="5">
    <source>
        <dbReference type="ARBA" id="ARBA00022801"/>
    </source>
</evidence>
<keyword evidence="3 8" id="KW-0819">tRNA processing</keyword>
<dbReference type="NCBIfam" id="NF008113">
    <property type="entry name" value="PRK10860.1"/>
    <property type="match status" value="1"/>
</dbReference>
<keyword evidence="4 8" id="KW-0479">Metal-binding</keyword>
<evidence type="ECO:0000313" key="11">
    <source>
        <dbReference type="Proteomes" id="UP000721415"/>
    </source>
</evidence>
<dbReference type="PROSITE" id="PS00903">
    <property type="entry name" value="CYT_DCMP_DEAMINASES_1"/>
    <property type="match status" value="1"/>
</dbReference>
<dbReference type="Gene3D" id="3.40.140.10">
    <property type="entry name" value="Cytidine Deaminase, domain 2"/>
    <property type="match status" value="1"/>
</dbReference>
<comment type="subunit">
    <text evidence="2 8">Homodimer.</text>
</comment>
<feature type="binding site" evidence="8">
    <location>
        <position position="61"/>
    </location>
    <ligand>
        <name>Zn(2+)</name>
        <dbReference type="ChEBI" id="CHEBI:29105"/>
        <note>catalytic</note>
    </ligand>
</feature>
<dbReference type="InterPro" id="IPR016193">
    <property type="entry name" value="Cytidine_deaminase-like"/>
</dbReference>
<feature type="binding site" evidence="8">
    <location>
        <position position="94"/>
    </location>
    <ligand>
        <name>Zn(2+)</name>
        <dbReference type="ChEBI" id="CHEBI:29105"/>
        <note>catalytic</note>
    </ligand>
</feature>
<dbReference type="InterPro" id="IPR016192">
    <property type="entry name" value="APOBEC/CMP_deaminase_Zn-bd"/>
</dbReference>
<organism evidence="10 11">
    <name type="scientific">Facklamia lactis</name>
    <dbReference type="NCBI Taxonomy" id="2749967"/>
    <lineage>
        <taxon>Bacteria</taxon>
        <taxon>Bacillati</taxon>
        <taxon>Bacillota</taxon>
        <taxon>Bacilli</taxon>
        <taxon>Lactobacillales</taxon>
        <taxon>Aerococcaceae</taxon>
        <taxon>Facklamia</taxon>
    </lineage>
</organism>
<dbReference type="CDD" id="cd01285">
    <property type="entry name" value="nucleoside_deaminase"/>
    <property type="match status" value="1"/>
</dbReference>
<dbReference type="HAMAP" id="MF_00972">
    <property type="entry name" value="tRNA_aden_deaminase"/>
    <property type="match status" value="1"/>
</dbReference>
<evidence type="ECO:0000256" key="6">
    <source>
        <dbReference type="ARBA" id="ARBA00022833"/>
    </source>
</evidence>
<evidence type="ECO:0000313" key="10">
    <source>
        <dbReference type="EMBL" id="MBG9987152.1"/>
    </source>
</evidence>
<dbReference type="Pfam" id="PF14437">
    <property type="entry name" value="MafB19-deam"/>
    <property type="match status" value="1"/>
</dbReference>
<keyword evidence="11" id="KW-1185">Reference proteome</keyword>
<name>A0ABS0LT71_9LACT</name>
<evidence type="ECO:0000256" key="4">
    <source>
        <dbReference type="ARBA" id="ARBA00022723"/>
    </source>
</evidence>
<dbReference type="EMBL" id="JACBXQ010000006">
    <property type="protein sequence ID" value="MBG9987152.1"/>
    <property type="molecule type" value="Genomic_DNA"/>
</dbReference>
<reference evidence="10 11" key="1">
    <citation type="submission" date="2020-07" db="EMBL/GenBank/DDBJ databases">
        <title>Facklamia lactis sp. nov., isolated from raw milk.</title>
        <authorList>
            <person name="Doll E.V."/>
            <person name="Huptas C."/>
            <person name="Staib L."/>
            <person name="Wenning M."/>
            <person name="Scherer S."/>
        </authorList>
    </citation>
    <scope>NUCLEOTIDE SEQUENCE [LARGE SCALE GENOMIC DNA]</scope>
    <source>
        <strain evidence="10 11">DSM 111018</strain>
    </source>
</reference>
<feature type="active site" description="Proton donor" evidence="8">
    <location>
        <position position="63"/>
    </location>
</feature>
<evidence type="ECO:0000256" key="7">
    <source>
        <dbReference type="ARBA" id="ARBA00048045"/>
    </source>
</evidence>
<feature type="domain" description="CMP/dCMP-type deaminase" evidence="9">
    <location>
        <begin position="10"/>
        <end position="128"/>
    </location>
</feature>
<evidence type="ECO:0000256" key="2">
    <source>
        <dbReference type="ARBA" id="ARBA00011738"/>
    </source>
</evidence>
<comment type="similarity">
    <text evidence="1">Belongs to the cytidine and deoxycytidylate deaminase family. ADAT2 subfamily.</text>
</comment>
<protein>
    <recommendedName>
        <fullName evidence="8">tRNA-specific adenosine deaminase</fullName>
        <ecNumber evidence="8">3.5.4.33</ecNumber>
    </recommendedName>
</protein>
<dbReference type="PROSITE" id="PS51747">
    <property type="entry name" value="CYT_DCMP_DEAMINASES_2"/>
    <property type="match status" value="1"/>
</dbReference>
<evidence type="ECO:0000256" key="8">
    <source>
        <dbReference type="HAMAP-Rule" id="MF_00972"/>
    </source>
</evidence>
<evidence type="ECO:0000259" key="9">
    <source>
        <dbReference type="PROSITE" id="PS51747"/>
    </source>
</evidence>
<dbReference type="InterPro" id="IPR002125">
    <property type="entry name" value="CMP_dCMP_dom"/>
</dbReference>
<dbReference type="InterPro" id="IPR058535">
    <property type="entry name" value="MafB19-deam"/>
</dbReference>
<dbReference type="InterPro" id="IPR028883">
    <property type="entry name" value="tRNA_aden_deaminase"/>
</dbReference>
<dbReference type="SUPFAM" id="SSF53927">
    <property type="entry name" value="Cytidine deaminase-like"/>
    <property type="match status" value="1"/>
</dbReference>
<proteinExistence type="inferred from homology"/>
<dbReference type="GO" id="GO:0052717">
    <property type="term" value="F:tRNA-specific adenosine-34 deaminase activity"/>
    <property type="evidence" value="ECO:0007669"/>
    <property type="project" value="UniProtKB-EC"/>
</dbReference>
<dbReference type="EC" id="3.5.4.33" evidence="8"/>
<dbReference type="Proteomes" id="UP000721415">
    <property type="component" value="Unassembled WGS sequence"/>
</dbReference>